<gene>
    <name evidence="4" type="primary">CCDC58</name>
</gene>
<dbReference type="OMA" id="CRYFEPP"/>
<protein>
    <recommendedName>
        <fullName evidence="2">Protein MIX23</fullName>
    </recommendedName>
    <alternativeName>
        <fullName evidence="3">Coiled-coil domain-containing protein 58</fullName>
    </alternativeName>
</protein>
<evidence type="ECO:0000256" key="2">
    <source>
        <dbReference type="ARBA" id="ARBA00024228"/>
    </source>
</evidence>
<organism evidence="4">
    <name type="scientific">Hydra vulgaris</name>
    <name type="common">Hydra</name>
    <name type="synonym">Hydra attenuata</name>
    <dbReference type="NCBI Taxonomy" id="6087"/>
    <lineage>
        <taxon>Eukaryota</taxon>
        <taxon>Metazoa</taxon>
        <taxon>Cnidaria</taxon>
        <taxon>Hydrozoa</taxon>
        <taxon>Hydroidolina</taxon>
        <taxon>Anthoathecata</taxon>
        <taxon>Aplanulata</taxon>
        <taxon>Hydridae</taxon>
        <taxon>Hydra</taxon>
    </lineage>
</organism>
<dbReference type="KEGG" id="hmg:101237622"/>
<dbReference type="GO" id="GO:0005758">
    <property type="term" value="C:mitochondrial intermembrane space"/>
    <property type="evidence" value="ECO:0007669"/>
    <property type="project" value="InterPro"/>
</dbReference>
<dbReference type="PANTHER" id="PTHR31905">
    <property type="entry name" value="COILED-COIL DOMAIN-CONTAINING PROTEIN 58"/>
    <property type="match status" value="1"/>
</dbReference>
<dbReference type="EMBL" id="HAAD01003527">
    <property type="protein sequence ID" value="CDG69759.1"/>
    <property type="molecule type" value="mRNA"/>
</dbReference>
<dbReference type="AlphaFoldDB" id="T2MC84"/>
<sequence length="150" mass="17619">MATTKSNDMIREDLPCESIRHFKESLNSLRLLDDKIVYELNKSNPTLSFQHEINTEKMCQSLYNELLELHKFRLQTINHCIQKKTAALDLLNNKTDITTRNDQKEIKNLQGSVRLLQNELIVEEVIKNRSLKIFNEKCWKSYPIPDKDAT</sequence>
<comment type="similarity">
    <text evidence="1">Belongs to the MIX23 family.</text>
</comment>
<dbReference type="Pfam" id="PF09774">
    <property type="entry name" value="MIX23"/>
    <property type="match status" value="1"/>
</dbReference>
<evidence type="ECO:0000313" key="4">
    <source>
        <dbReference type="EMBL" id="CDG69759.1"/>
    </source>
</evidence>
<dbReference type="PANTHER" id="PTHR31905:SF2">
    <property type="entry name" value="PROTEIN MIX23"/>
    <property type="match status" value="1"/>
</dbReference>
<evidence type="ECO:0000256" key="3">
    <source>
        <dbReference type="ARBA" id="ARBA00030733"/>
    </source>
</evidence>
<proteinExistence type="evidence at transcript level"/>
<dbReference type="InterPro" id="IPR019171">
    <property type="entry name" value="MIX23"/>
</dbReference>
<evidence type="ECO:0000256" key="1">
    <source>
        <dbReference type="ARBA" id="ARBA00024204"/>
    </source>
</evidence>
<reference evidence="4" key="1">
    <citation type="journal article" date="2013" name="Genome Biol. Evol.">
        <title>Punctuated emergences of genetic and phenotypic innovations in eumetazoan, bilaterian, euteleostome, and hominidae ancestors.</title>
        <authorList>
            <person name="Wenger Y."/>
            <person name="Galliot B."/>
        </authorList>
    </citation>
    <scope>NUCLEOTIDE SEQUENCE</scope>
    <source>
        <tissue evidence="4">Whole animals</tissue>
    </source>
</reference>
<accession>T2MC84</accession>
<name>T2MC84_HYDVU</name>
<dbReference type="OrthoDB" id="5593818at2759"/>